<proteinExistence type="predicted"/>
<reference evidence="1 2" key="1">
    <citation type="submission" date="2012-05" db="EMBL/GenBank/DDBJ databases">
        <title>Recombination and specialization in a pathogen metapopulation.</title>
        <authorList>
            <person name="Gardiner A."/>
            <person name="Kemen E."/>
            <person name="Schultz-Larsen T."/>
            <person name="MacLean D."/>
            <person name="Van Oosterhout C."/>
            <person name="Jones J.D.G."/>
        </authorList>
    </citation>
    <scope>NUCLEOTIDE SEQUENCE [LARGE SCALE GENOMIC DNA]</scope>
    <source>
        <strain evidence="1 2">Ac Nc2</strain>
    </source>
</reference>
<evidence type="ECO:0000313" key="2">
    <source>
        <dbReference type="Proteomes" id="UP000053237"/>
    </source>
</evidence>
<dbReference type="AlphaFoldDB" id="A0A024FSU3"/>
<dbReference type="OrthoDB" id="98675at2759"/>
<evidence type="ECO:0000313" key="1">
    <source>
        <dbReference type="EMBL" id="CCI10095.1"/>
    </source>
</evidence>
<sequence>MEESDGSDESKMDRMMMLLMTLGNRLDKIETERSVGSPVSAPPARAESLFAGPRNQGQAIRDMKLAIQRFDGKEAYSGLGAPFTQWGFRFLRQLSHAQQASGGIWSEKVKLDCLGRHLSGKALTYYEQQVPQWMTQCSIIEEVMDRINEVFRHNINRKQATRLITAKKNDWTFLE</sequence>
<protein>
    <submittedName>
        <fullName evidence="1">Uncharacterized protein</fullName>
    </submittedName>
</protein>
<accession>A0A024FSU3</accession>
<dbReference type="EMBL" id="CAIX01000089">
    <property type="protein sequence ID" value="CCI10095.1"/>
    <property type="molecule type" value="Genomic_DNA"/>
</dbReference>
<dbReference type="InParanoid" id="A0A024FSU3"/>
<dbReference type="Proteomes" id="UP000053237">
    <property type="component" value="Unassembled WGS sequence"/>
</dbReference>
<organism evidence="1 2">
    <name type="scientific">Albugo candida</name>
    <dbReference type="NCBI Taxonomy" id="65357"/>
    <lineage>
        <taxon>Eukaryota</taxon>
        <taxon>Sar</taxon>
        <taxon>Stramenopiles</taxon>
        <taxon>Oomycota</taxon>
        <taxon>Peronosporomycetes</taxon>
        <taxon>Albuginales</taxon>
        <taxon>Albuginaceae</taxon>
        <taxon>Albugo</taxon>
    </lineage>
</organism>
<name>A0A024FSU3_9STRA</name>
<comment type="caution">
    <text evidence="1">The sequence shown here is derived from an EMBL/GenBank/DDBJ whole genome shotgun (WGS) entry which is preliminary data.</text>
</comment>
<keyword evidence="2" id="KW-1185">Reference proteome</keyword>
<gene>
    <name evidence="1" type="ORF">BN9_059660</name>
</gene>